<dbReference type="Gene3D" id="3.30.70.330">
    <property type="match status" value="2"/>
</dbReference>
<evidence type="ECO:0000256" key="3">
    <source>
        <dbReference type="SAM" id="MobiDB-lite"/>
    </source>
</evidence>
<dbReference type="InterPro" id="IPR035979">
    <property type="entry name" value="RBD_domain_sf"/>
</dbReference>
<protein>
    <recommendedName>
        <fullName evidence="5">RRM domain-containing protein</fullName>
    </recommendedName>
</protein>
<dbReference type="AlphaFoldDB" id="A0A0J8B2K6"/>
<dbReference type="Pfam" id="PF00076">
    <property type="entry name" value="RRM_1"/>
    <property type="match status" value="1"/>
</dbReference>
<evidence type="ECO:0000313" key="7">
    <source>
        <dbReference type="Proteomes" id="UP000035740"/>
    </source>
</evidence>
<feature type="domain" description="RRM" evidence="5">
    <location>
        <begin position="221"/>
        <end position="297"/>
    </location>
</feature>
<accession>A0A0J8B2K6</accession>
<name>A0A0J8B2K6_BETVV</name>
<dbReference type="CDD" id="cd12320">
    <property type="entry name" value="RRM6_RBM19_RRM5_MRD1"/>
    <property type="match status" value="1"/>
</dbReference>
<feature type="region of interest" description="Disordered" evidence="3">
    <location>
        <begin position="296"/>
        <end position="356"/>
    </location>
</feature>
<proteinExistence type="predicted"/>
<evidence type="ECO:0000256" key="4">
    <source>
        <dbReference type="SAM" id="Phobius"/>
    </source>
</evidence>
<keyword evidence="4" id="KW-1133">Transmembrane helix</keyword>
<dbReference type="InterPro" id="IPR012677">
    <property type="entry name" value="Nucleotide-bd_a/b_plait_sf"/>
</dbReference>
<evidence type="ECO:0000313" key="6">
    <source>
        <dbReference type="EMBL" id="KMS95226.1"/>
    </source>
</evidence>
<gene>
    <name evidence="6" type="ORF">BVRB_010840</name>
</gene>
<keyword evidence="4" id="KW-0472">Membrane</keyword>
<dbReference type="Proteomes" id="UP000035740">
    <property type="component" value="Unassembled WGS sequence"/>
</dbReference>
<dbReference type="GO" id="GO:0003723">
    <property type="term" value="F:RNA binding"/>
    <property type="evidence" value="ECO:0007669"/>
    <property type="project" value="UniProtKB-UniRule"/>
</dbReference>
<dbReference type="SUPFAM" id="SSF54928">
    <property type="entry name" value="RNA-binding domain, RBD"/>
    <property type="match status" value="2"/>
</dbReference>
<evidence type="ECO:0000256" key="2">
    <source>
        <dbReference type="PROSITE-ProRule" id="PRU00176"/>
    </source>
</evidence>
<dbReference type="PROSITE" id="PS50102">
    <property type="entry name" value="RRM"/>
    <property type="match status" value="1"/>
</dbReference>
<reference evidence="6 7" key="1">
    <citation type="journal article" date="2014" name="Nature">
        <title>The genome of the recently domesticated crop plant sugar beet (Beta vulgaris).</title>
        <authorList>
            <person name="Dohm J.C."/>
            <person name="Minoche A.E."/>
            <person name="Holtgrawe D."/>
            <person name="Capella-Gutierrez S."/>
            <person name="Zakrzewski F."/>
            <person name="Tafer H."/>
            <person name="Rupp O."/>
            <person name="Sorensen T.R."/>
            <person name="Stracke R."/>
            <person name="Reinhardt R."/>
            <person name="Goesmann A."/>
            <person name="Kraft T."/>
            <person name="Schulz B."/>
            <person name="Stadler P.F."/>
            <person name="Schmidt T."/>
            <person name="Gabaldon T."/>
            <person name="Lehrach H."/>
            <person name="Weisshaar B."/>
            <person name="Himmelbauer H."/>
        </authorList>
    </citation>
    <scope>NUCLEOTIDE SEQUENCE [LARGE SCALE GENOMIC DNA]</scope>
    <source>
        <tissue evidence="6">Taproot</tissue>
    </source>
</reference>
<dbReference type="InterPro" id="IPR000504">
    <property type="entry name" value="RRM_dom"/>
</dbReference>
<keyword evidence="7" id="KW-1185">Reference proteome</keyword>
<sequence>MLSIPKHRFILWLSMKQRLRMRSLKKTTALLWFLLLHIVVVIVVVDDDDAVVVIAVVVIVVVVFVVVVDADVATIVVVVAADVAVAALGGGVVIVVVLVAVILVVSFVVVVVVDDDDDDVVVDDDDDDDVVVVVDDDVVVGAYGAQLYFPSLQIIKKHLKNGKNLSTGFGFVELDSIETATNVCRDIQGTVLDGHALVLQLCHARKNEKVPTKASNDRSSTKLIVRNVAFEATEKDLRQLFSPLGQIKTLRLPMKVGKNRGFAFIEFVTKQEAQNALNTLSNTHLYGRHLVLERAKEDGKKGARTATTYPSKKGGDSPGGNKATPKSGGQGSHGSQKKNFNSGNRNFNKKGKHSGK</sequence>
<feature type="compositionally biased region" description="Basic residues" evidence="3">
    <location>
        <begin position="347"/>
        <end position="356"/>
    </location>
</feature>
<dbReference type="PANTHER" id="PTHR10352">
    <property type="entry name" value="EUKARYOTIC TRANSLATION INITIATION FACTOR 3 SUBUNIT G"/>
    <property type="match status" value="1"/>
</dbReference>
<feature type="transmembrane region" description="Helical" evidence="4">
    <location>
        <begin position="51"/>
        <end position="80"/>
    </location>
</feature>
<organism evidence="6 7">
    <name type="scientific">Beta vulgaris subsp. vulgaris</name>
    <name type="common">Beet</name>
    <dbReference type="NCBI Taxonomy" id="3555"/>
    <lineage>
        <taxon>Eukaryota</taxon>
        <taxon>Viridiplantae</taxon>
        <taxon>Streptophyta</taxon>
        <taxon>Embryophyta</taxon>
        <taxon>Tracheophyta</taxon>
        <taxon>Spermatophyta</taxon>
        <taxon>Magnoliopsida</taxon>
        <taxon>eudicotyledons</taxon>
        <taxon>Gunneridae</taxon>
        <taxon>Pentapetalae</taxon>
        <taxon>Caryophyllales</taxon>
        <taxon>Chenopodiaceae</taxon>
        <taxon>Betoideae</taxon>
        <taxon>Beta</taxon>
    </lineage>
</organism>
<evidence type="ECO:0000256" key="1">
    <source>
        <dbReference type="ARBA" id="ARBA00022884"/>
    </source>
</evidence>
<keyword evidence="1 2" id="KW-0694">RNA-binding</keyword>
<dbReference type="SMART" id="SM00360">
    <property type="entry name" value="RRM"/>
    <property type="match status" value="2"/>
</dbReference>
<dbReference type="OrthoDB" id="439639at2759"/>
<dbReference type="Gramene" id="KMS95226">
    <property type="protein sequence ID" value="KMS95226"/>
    <property type="gene ID" value="BVRB_010840"/>
</dbReference>
<dbReference type="EMBL" id="KQ090510">
    <property type="protein sequence ID" value="KMS95226.1"/>
    <property type="molecule type" value="Genomic_DNA"/>
</dbReference>
<evidence type="ECO:0000259" key="5">
    <source>
        <dbReference type="PROSITE" id="PS50102"/>
    </source>
</evidence>
<keyword evidence="4" id="KW-0812">Transmembrane</keyword>